<evidence type="ECO:0000256" key="1">
    <source>
        <dbReference type="SAM" id="MobiDB-lite"/>
    </source>
</evidence>
<accession>A0A9P7JXL2</accession>
<dbReference type="RefSeq" id="XP_041297023.1">
    <property type="nucleotide sequence ID" value="XM_041433362.1"/>
</dbReference>
<keyword evidence="3" id="KW-1185">Reference proteome</keyword>
<reference evidence="2" key="1">
    <citation type="journal article" date="2020" name="New Phytol.">
        <title>Comparative genomics reveals dynamic genome evolution in host specialist ectomycorrhizal fungi.</title>
        <authorList>
            <person name="Lofgren L.A."/>
            <person name="Nguyen N.H."/>
            <person name="Vilgalys R."/>
            <person name="Ruytinx J."/>
            <person name="Liao H.L."/>
            <person name="Branco S."/>
            <person name="Kuo A."/>
            <person name="LaButti K."/>
            <person name="Lipzen A."/>
            <person name="Andreopoulos W."/>
            <person name="Pangilinan J."/>
            <person name="Riley R."/>
            <person name="Hundley H."/>
            <person name="Na H."/>
            <person name="Barry K."/>
            <person name="Grigoriev I.V."/>
            <person name="Stajich J.E."/>
            <person name="Kennedy P.G."/>
        </authorList>
    </citation>
    <scope>NUCLEOTIDE SEQUENCE</scope>
    <source>
        <strain evidence="2">FC423</strain>
    </source>
</reference>
<name>A0A9P7JXL2_9AGAM</name>
<feature type="region of interest" description="Disordered" evidence="1">
    <location>
        <begin position="307"/>
        <end position="326"/>
    </location>
</feature>
<dbReference type="EMBL" id="JABBWM010000008">
    <property type="protein sequence ID" value="KAG2115306.1"/>
    <property type="molecule type" value="Genomic_DNA"/>
</dbReference>
<dbReference type="AlphaFoldDB" id="A0A9P7JXL2"/>
<organism evidence="2 3">
    <name type="scientific">Suillus discolor</name>
    <dbReference type="NCBI Taxonomy" id="1912936"/>
    <lineage>
        <taxon>Eukaryota</taxon>
        <taxon>Fungi</taxon>
        <taxon>Dikarya</taxon>
        <taxon>Basidiomycota</taxon>
        <taxon>Agaricomycotina</taxon>
        <taxon>Agaricomycetes</taxon>
        <taxon>Agaricomycetidae</taxon>
        <taxon>Boletales</taxon>
        <taxon>Suillineae</taxon>
        <taxon>Suillaceae</taxon>
        <taxon>Suillus</taxon>
    </lineage>
</organism>
<dbReference type="Proteomes" id="UP000823399">
    <property type="component" value="Unassembled WGS sequence"/>
</dbReference>
<protein>
    <submittedName>
        <fullName evidence="2">Uncharacterized protein</fullName>
    </submittedName>
</protein>
<proteinExistence type="predicted"/>
<sequence length="363" mass="40789">MTHLTRKNLNFGCPYNDQASLSLEHCAIILEALQNLQSNTIVISGITPAEYAAVLVFTSEERDFEVQAKFAYFKDTQELQIMPPLPVHEQPAAHLSKAINKFMDALPYNKLLVHVTIHLNHHIQNKVTTNIPDLHLIVMIQLPEDDSSDDMEISKPVSKWIEECGLLSDYDFMVQKLRIMCDGHHNIDLALIMSFKEQVRWQQPKETSIAAQTLSCSLQTLYPTVEMSDVKHMLRDGANMLKDYIISLMEGMSLEKSAIQLVHKYNPSFEPIWGAAVNQISSAIYLTAYCCYLDWCISQTAQSLSTGDQNTTTSISSDPTTLASLSDPTGASVVHRRMHPRFCCLSSVHPFHVHLLALALDST</sequence>
<evidence type="ECO:0000313" key="3">
    <source>
        <dbReference type="Proteomes" id="UP000823399"/>
    </source>
</evidence>
<dbReference type="GeneID" id="64695621"/>
<comment type="caution">
    <text evidence="2">The sequence shown here is derived from an EMBL/GenBank/DDBJ whole genome shotgun (WGS) entry which is preliminary data.</text>
</comment>
<evidence type="ECO:0000313" key="2">
    <source>
        <dbReference type="EMBL" id="KAG2115306.1"/>
    </source>
</evidence>
<gene>
    <name evidence="2" type="ORF">F5147DRAFT_649683</name>
</gene>
<dbReference type="OrthoDB" id="2679919at2759"/>